<dbReference type="AlphaFoldDB" id="A0A918W0W6"/>
<dbReference type="RefSeq" id="WP_189605025.1">
    <property type="nucleotide sequence ID" value="NZ_BMXB01000010.1"/>
</dbReference>
<keyword evidence="3" id="KW-1185">Reference proteome</keyword>
<evidence type="ECO:0000313" key="3">
    <source>
        <dbReference type="Proteomes" id="UP000610456"/>
    </source>
</evidence>
<dbReference type="InterPro" id="IPR011033">
    <property type="entry name" value="PRC_barrel-like_sf"/>
</dbReference>
<protein>
    <recommendedName>
        <fullName evidence="4">PRC-barrel domain-containing protein</fullName>
    </recommendedName>
</protein>
<sequence>MADKKKNLYYLNELSDWKVDSDDPDVRGWKVKDKDNRVVGKVDNLLVSKSKEKVVYLDVEVDTSIIEANHKPYGKSASADVHEFVNKDGENHLIIPIGHARLNEDEKYVYTDKIDHQTFAETKRKERGIDVDRDYEVVVLESYNRNDGNRNYNEQTTRTADRDLENRSQTTGTSERERRQVDPATESDLDTGRSERTRIANEGEIGNNRASEGRYPDDDSLYEGEDFDRSNYRRRS</sequence>
<evidence type="ECO:0000313" key="2">
    <source>
        <dbReference type="EMBL" id="GHA42026.1"/>
    </source>
</evidence>
<comment type="caution">
    <text evidence="2">The sequence shown here is derived from an EMBL/GenBank/DDBJ whole genome shotgun (WGS) entry which is preliminary data.</text>
</comment>
<dbReference type="Proteomes" id="UP000610456">
    <property type="component" value="Unassembled WGS sequence"/>
</dbReference>
<feature type="compositionally biased region" description="Basic and acidic residues" evidence="1">
    <location>
        <begin position="190"/>
        <end position="201"/>
    </location>
</feature>
<dbReference type="InterPro" id="IPR014747">
    <property type="entry name" value="Bac_photo_RC_H_C"/>
</dbReference>
<accession>A0A918W0W6</accession>
<evidence type="ECO:0000256" key="1">
    <source>
        <dbReference type="SAM" id="MobiDB-lite"/>
    </source>
</evidence>
<organism evidence="2 3">
    <name type="scientific">Salinimicrobium marinum</name>
    <dbReference type="NCBI Taxonomy" id="680283"/>
    <lineage>
        <taxon>Bacteria</taxon>
        <taxon>Pseudomonadati</taxon>
        <taxon>Bacteroidota</taxon>
        <taxon>Flavobacteriia</taxon>
        <taxon>Flavobacteriales</taxon>
        <taxon>Flavobacteriaceae</taxon>
        <taxon>Salinimicrobium</taxon>
    </lineage>
</organism>
<reference evidence="2" key="1">
    <citation type="journal article" date="2014" name="Int. J. Syst. Evol. Microbiol.">
        <title>Complete genome sequence of Corynebacterium casei LMG S-19264T (=DSM 44701T), isolated from a smear-ripened cheese.</title>
        <authorList>
            <consortium name="US DOE Joint Genome Institute (JGI-PGF)"/>
            <person name="Walter F."/>
            <person name="Albersmeier A."/>
            <person name="Kalinowski J."/>
            <person name="Ruckert C."/>
        </authorList>
    </citation>
    <scope>NUCLEOTIDE SEQUENCE</scope>
    <source>
        <strain evidence="2">KCTC 12719</strain>
    </source>
</reference>
<dbReference type="GO" id="GO:0030077">
    <property type="term" value="C:plasma membrane light-harvesting complex"/>
    <property type="evidence" value="ECO:0007669"/>
    <property type="project" value="InterPro"/>
</dbReference>
<feature type="region of interest" description="Disordered" evidence="1">
    <location>
        <begin position="146"/>
        <end position="236"/>
    </location>
</feature>
<name>A0A918W0W6_9FLAO</name>
<reference evidence="2" key="2">
    <citation type="submission" date="2020-09" db="EMBL/GenBank/DDBJ databases">
        <authorList>
            <person name="Sun Q."/>
            <person name="Kim S."/>
        </authorList>
    </citation>
    <scope>NUCLEOTIDE SEQUENCE</scope>
    <source>
        <strain evidence="2">KCTC 12719</strain>
    </source>
</reference>
<feature type="compositionally biased region" description="Basic and acidic residues" evidence="1">
    <location>
        <begin position="227"/>
        <end position="236"/>
    </location>
</feature>
<dbReference type="SUPFAM" id="SSF50346">
    <property type="entry name" value="PRC-barrel domain"/>
    <property type="match status" value="1"/>
</dbReference>
<dbReference type="GO" id="GO:0019684">
    <property type="term" value="P:photosynthesis, light reaction"/>
    <property type="evidence" value="ECO:0007669"/>
    <property type="project" value="InterPro"/>
</dbReference>
<gene>
    <name evidence="2" type="ORF">GCM10007103_24180</name>
</gene>
<dbReference type="EMBL" id="BMXB01000010">
    <property type="protein sequence ID" value="GHA42026.1"/>
    <property type="molecule type" value="Genomic_DNA"/>
</dbReference>
<evidence type="ECO:0008006" key="4">
    <source>
        <dbReference type="Google" id="ProtNLM"/>
    </source>
</evidence>
<feature type="compositionally biased region" description="Polar residues" evidence="1">
    <location>
        <begin position="146"/>
        <end position="158"/>
    </location>
</feature>
<proteinExistence type="predicted"/>
<dbReference type="Gene3D" id="3.90.50.10">
    <property type="entry name" value="Photosynthetic Reaction Center, subunit H, domain 2"/>
    <property type="match status" value="1"/>
</dbReference>